<dbReference type="Proteomes" id="UP001321786">
    <property type="component" value="Chromosome"/>
</dbReference>
<feature type="domain" description="HNH nuclease" evidence="1">
    <location>
        <begin position="466"/>
        <end position="517"/>
    </location>
</feature>
<dbReference type="RefSeq" id="WP_338536195.1">
    <property type="nucleotide sequence ID" value="NZ_AP028654.1"/>
</dbReference>
<dbReference type="GO" id="GO:0003676">
    <property type="term" value="F:nucleic acid binding"/>
    <property type="evidence" value="ECO:0007669"/>
    <property type="project" value="InterPro"/>
</dbReference>
<accession>A0AAU9ES02</accession>
<dbReference type="KEGG" id="hprf:HLPR_01610"/>
<dbReference type="Pfam" id="PF03235">
    <property type="entry name" value="GmrSD_N"/>
    <property type="match status" value="1"/>
</dbReference>
<protein>
    <recommendedName>
        <fullName evidence="1">HNH nuclease domain-containing protein</fullName>
    </recommendedName>
</protein>
<sequence>MKTVTLDALILREDFEITSSVGSSGNTRNKATLSIEDIKYDSFFFAALRKPIFQRETNEWDKNKVFSMIESFINSDLIPALILWRNSGGYIFVIDGAHRLSSLGAWINDDYGDGEISLKYYGNVISPEQKKVAETTREIVNEKIGSFKEIWAISRDITSTKDVKKQEMAKNLGALAVQLQWVEGDAIKAEDSFLKINQSATKISDAELDLIMNREKAYAISARAIVRAGKGYQYWSNFNEDVQMEIVNYSKKIHNIMFGENKYNRDDINSYTIAGIQSSSMTLDVVTQTVKICNGVYNKQGATEGNEKNVVNSLKNTLKILEYINSNKPFSLGIHPYVFFYSDIGKHKVGSYYGFLMFTKELVEKKKLDKFTRNREKFEQTIYKYSFLIQQIIRKKRQSKKAYSTIRDYFNELLDIIDKNENISIDEIVTNIKNHTDFNYLQMDIIDTQRVSVKSNFSRGKKQQIKLQSYIKSLPKCSICGGYLSTTSMSVDHIIRKEDGGNNSRENAQLTHLYCNTTYKN</sequence>
<dbReference type="SMART" id="SM00507">
    <property type="entry name" value="HNHc"/>
    <property type="match status" value="1"/>
</dbReference>
<dbReference type="GO" id="GO:0004519">
    <property type="term" value="F:endonuclease activity"/>
    <property type="evidence" value="ECO:0007669"/>
    <property type="project" value="InterPro"/>
</dbReference>
<dbReference type="CDD" id="cd00085">
    <property type="entry name" value="HNHc"/>
    <property type="match status" value="1"/>
</dbReference>
<keyword evidence="3" id="KW-1185">Reference proteome</keyword>
<dbReference type="InterPro" id="IPR003615">
    <property type="entry name" value="HNH_nuc"/>
</dbReference>
<evidence type="ECO:0000259" key="1">
    <source>
        <dbReference type="SMART" id="SM00507"/>
    </source>
</evidence>
<dbReference type="Pfam" id="PF01844">
    <property type="entry name" value="HNH"/>
    <property type="match status" value="1"/>
</dbReference>
<dbReference type="AlphaFoldDB" id="A0AAU9ES02"/>
<gene>
    <name evidence="2" type="ORF">HLPR_01610</name>
</gene>
<evidence type="ECO:0000313" key="3">
    <source>
        <dbReference type="Proteomes" id="UP001321786"/>
    </source>
</evidence>
<dbReference type="GO" id="GO:0008270">
    <property type="term" value="F:zinc ion binding"/>
    <property type="evidence" value="ECO:0007669"/>
    <property type="project" value="InterPro"/>
</dbReference>
<evidence type="ECO:0000313" key="2">
    <source>
        <dbReference type="EMBL" id="BEP27830.1"/>
    </source>
</evidence>
<organism evidence="2 3">
    <name type="scientific">Helicovermis profundi</name>
    <dbReference type="NCBI Taxonomy" id="3065157"/>
    <lineage>
        <taxon>Bacteria</taxon>
        <taxon>Bacillati</taxon>
        <taxon>Bacillota</taxon>
        <taxon>Clostridia</taxon>
        <taxon>Helicovermis</taxon>
    </lineage>
</organism>
<dbReference type="EMBL" id="AP028654">
    <property type="protein sequence ID" value="BEP27830.1"/>
    <property type="molecule type" value="Genomic_DNA"/>
</dbReference>
<proteinExistence type="predicted"/>
<dbReference type="InterPro" id="IPR002711">
    <property type="entry name" value="HNH"/>
</dbReference>
<dbReference type="Gene3D" id="1.10.30.50">
    <property type="match status" value="1"/>
</dbReference>
<reference evidence="2 3" key="1">
    <citation type="submission" date="2023-08" db="EMBL/GenBank/DDBJ databases">
        <title>Helicovermis profunda gen. nov., sp. nov., a novel mesophilic, fermentative bacterium within the Bacillota from a deep-sea hydrothermal vent chimney.</title>
        <authorList>
            <person name="Miyazaki U."/>
            <person name="Mizutani D."/>
            <person name="Hashimoto Y."/>
            <person name="Tame A."/>
            <person name="Sawayama S."/>
            <person name="Miyazaki J."/>
            <person name="Takai K."/>
            <person name="Nakagawa S."/>
        </authorList>
    </citation>
    <scope>NUCLEOTIDE SEQUENCE [LARGE SCALE GENOMIC DNA]</scope>
    <source>
        <strain evidence="2 3">S502</strain>
    </source>
</reference>
<dbReference type="InterPro" id="IPR004919">
    <property type="entry name" value="GmrSD_N"/>
</dbReference>
<name>A0AAU9ES02_9FIRM</name>